<evidence type="ECO:0000259" key="1">
    <source>
        <dbReference type="Pfam" id="PF00168"/>
    </source>
</evidence>
<evidence type="ECO:0000313" key="4">
    <source>
        <dbReference type="WBParaSite" id="BTMF_0000533801-mRNA-1"/>
    </source>
</evidence>
<dbReference type="Pfam" id="PF00168">
    <property type="entry name" value="C2"/>
    <property type="match status" value="1"/>
</dbReference>
<sequence length="67" mass="7669">MLRLCVKDYDKVSMDDFIGEFSIPINSIRQGYSLVNLFTGCDRISNSLAAIFIHVDFIDTNVERTHL</sequence>
<reference evidence="4" key="1">
    <citation type="submission" date="2017-02" db="UniProtKB">
        <authorList>
            <consortium name="WormBaseParasite"/>
        </authorList>
    </citation>
    <scope>IDENTIFICATION</scope>
</reference>
<dbReference type="SUPFAM" id="SSF49562">
    <property type="entry name" value="C2 domain (Calcium/lipid-binding domain, CaLB)"/>
    <property type="match status" value="1"/>
</dbReference>
<organism evidence="4">
    <name type="scientific">Brugia timori</name>
    <dbReference type="NCBI Taxonomy" id="42155"/>
    <lineage>
        <taxon>Eukaryota</taxon>
        <taxon>Metazoa</taxon>
        <taxon>Ecdysozoa</taxon>
        <taxon>Nematoda</taxon>
        <taxon>Chromadorea</taxon>
        <taxon>Rhabditida</taxon>
        <taxon>Spirurina</taxon>
        <taxon>Spiruromorpha</taxon>
        <taxon>Filarioidea</taxon>
        <taxon>Onchocercidae</taxon>
        <taxon>Brugia</taxon>
    </lineage>
</organism>
<evidence type="ECO:0000313" key="3">
    <source>
        <dbReference type="Proteomes" id="UP000280834"/>
    </source>
</evidence>
<reference evidence="2 3" key="2">
    <citation type="submission" date="2018-11" db="EMBL/GenBank/DDBJ databases">
        <authorList>
            <consortium name="Pathogen Informatics"/>
        </authorList>
    </citation>
    <scope>NUCLEOTIDE SEQUENCE [LARGE SCALE GENOMIC DNA]</scope>
</reference>
<gene>
    <name evidence="2" type="ORF">BTMF_LOCUS4620</name>
</gene>
<proteinExistence type="predicted"/>
<name>A0A0R3QG39_9BILA</name>
<dbReference type="STRING" id="42155.A0A0R3QG39"/>
<feature type="domain" description="C2" evidence="1">
    <location>
        <begin position="1"/>
        <end position="33"/>
    </location>
</feature>
<dbReference type="Proteomes" id="UP000280834">
    <property type="component" value="Unassembled WGS sequence"/>
</dbReference>
<evidence type="ECO:0000313" key="2">
    <source>
        <dbReference type="EMBL" id="VDO17076.1"/>
    </source>
</evidence>
<accession>A0A0R3QG39</accession>
<keyword evidence="3" id="KW-1185">Reference proteome</keyword>
<dbReference type="AlphaFoldDB" id="A0A0R3QG39"/>
<dbReference type="Gene3D" id="2.60.40.150">
    <property type="entry name" value="C2 domain"/>
    <property type="match status" value="1"/>
</dbReference>
<protein>
    <submittedName>
        <fullName evidence="4">C2 domain-containing protein</fullName>
    </submittedName>
</protein>
<dbReference type="WBParaSite" id="BTMF_0000533801-mRNA-1">
    <property type="protein sequence ID" value="BTMF_0000533801-mRNA-1"/>
    <property type="gene ID" value="BTMF_0000533801"/>
</dbReference>
<dbReference type="EMBL" id="UZAG01004634">
    <property type="protein sequence ID" value="VDO17076.1"/>
    <property type="molecule type" value="Genomic_DNA"/>
</dbReference>
<dbReference type="InterPro" id="IPR035892">
    <property type="entry name" value="C2_domain_sf"/>
</dbReference>
<dbReference type="InterPro" id="IPR000008">
    <property type="entry name" value="C2_dom"/>
</dbReference>